<comment type="caution">
    <text evidence="3">The sequence shown here is derived from an EMBL/GenBank/DDBJ whole genome shotgun (WGS) entry which is preliminary data.</text>
</comment>
<gene>
    <name evidence="3" type="ORF">BJ322DRAFT_319876</name>
</gene>
<dbReference type="GO" id="GO:0005758">
    <property type="term" value="C:mitochondrial intermembrane space"/>
    <property type="evidence" value="ECO:0007669"/>
    <property type="project" value="InterPro"/>
</dbReference>
<sequence>MTSPPLGSLAIQAPVPTLTVHVDASTCHNISLFKDLMKEYRKLDDSITMRLNRTIAQYRDMDRAGLTGKGTVEDQACLQVWRELVANWNRRTRIINYCVDVLDTSYEETKRLADEADGADPRVRRKTLAESYSADIKRRQLLNERTVEGIVRERSANGMKLASLAFSSRLYHCPIQPFEPGANTLSRRAMTPMPSGRGLATEAQGQLG</sequence>
<accession>A0A9P6L348</accession>
<comment type="similarity">
    <text evidence="1">Belongs to the MIX23 family.</text>
</comment>
<reference evidence="3" key="1">
    <citation type="journal article" date="2020" name="Nat. Commun.">
        <title>Large-scale genome sequencing of mycorrhizal fungi provides insights into the early evolution of symbiotic traits.</title>
        <authorList>
            <person name="Miyauchi S."/>
            <person name="Kiss E."/>
            <person name="Kuo A."/>
            <person name="Drula E."/>
            <person name="Kohler A."/>
            <person name="Sanchez-Garcia M."/>
            <person name="Morin E."/>
            <person name="Andreopoulos B."/>
            <person name="Barry K.W."/>
            <person name="Bonito G."/>
            <person name="Buee M."/>
            <person name="Carver A."/>
            <person name="Chen C."/>
            <person name="Cichocki N."/>
            <person name="Clum A."/>
            <person name="Culley D."/>
            <person name="Crous P.W."/>
            <person name="Fauchery L."/>
            <person name="Girlanda M."/>
            <person name="Hayes R.D."/>
            <person name="Keri Z."/>
            <person name="LaButti K."/>
            <person name="Lipzen A."/>
            <person name="Lombard V."/>
            <person name="Magnuson J."/>
            <person name="Maillard F."/>
            <person name="Murat C."/>
            <person name="Nolan M."/>
            <person name="Ohm R.A."/>
            <person name="Pangilinan J."/>
            <person name="Pereira M.F."/>
            <person name="Perotto S."/>
            <person name="Peter M."/>
            <person name="Pfister S."/>
            <person name="Riley R."/>
            <person name="Sitrit Y."/>
            <person name="Stielow J.B."/>
            <person name="Szollosi G."/>
            <person name="Zifcakova L."/>
            <person name="Stursova M."/>
            <person name="Spatafora J.W."/>
            <person name="Tedersoo L."/>
            <person name="Vaario L.M."/>
            <person name="Yamada A."/>
            <person name="Yan M."/>
            <person name="Wang P."/>
            <person name="Xu J."/>
            <person name="Bruns T."/>
            <person name="Baldrian P."/>
            <person name="Vilgalys R."/>
            <person name="Dunand C."/>
            <person name="Henrissat B."/>
            <person name="Grigoriev I.V."/>
            <person name="Hibbett D."/>
            <person name="Nagy L.G."/>
            <person name="Martin F.M."/>
        </authorList>
    </citation>
    <scope>NUCLEOTIDE SEQUENCE</scope>
    <source>
        <strain evidence="3">UH-Tt-Lm1</strain>
    </source>
</reference>
<dbReference type="EMBL" id="WIUZ02000017">
    <property type="protein sequence ID" value="KAF9780195.1"/>
    <property type="molecule type" value="Genomic_DNA"/>
</dbReference>
<dbReference type="AlphaFoldDB" id="A0A9P6L348"/>
<protein>
    <submittedName>
        <fullName evidence="3">Caffeine-induced death protein 2-domain-containing protein</fullName>
    </submittedName>
</protein>
<keyword evidence="4" id="KW-1185">Reference proteome</keyword>
<proteinExistence type="inferred from homology"/>
<evidence type="ECO:0000256" key="1">
    <source>
        <dbReference type="ARBA" id="ARBA00024204"/>
    </source>
</evidence>
<feature type="region of interest" description="Disordered" evidence="2">
    <location>
        <begin position="181"/>
        <end position="208"/>
    </location>
</feature>
<dbReference type="Pfam" id="PF09774">
    <property type="entry name" value="MIX23"/>
    <property type="match status" value="1"/>
</dbReference>
<reference evidence="3" key="2">
    <citation type="submission" date="2020-11" db="EMBL/GenBank/DDBJ databases">
        <authorList>
            <consortium name="DOE Joint Genome Institute"/>
            <person name="Kuo A."/>
            <person name="Miyauchi S."/>
            <person name="Kiss E."/>
            <person name="Drula E."/>
            <person name="Kohler A."/>
            <person name="Sanchez-Garcia M."/>
            <person name="Andreopoulos B."/>
            <person name="Barry K.W."/>
            <person name="Bonito G."/>
            <person name="Buee M."/>
            <person name="Carver A."/>
            <person name="Chen C."/>
            <person name="Cichocki N."/>
            <person name="Clum A."/>
            <person name="Culley D."/>
            <person name="Crous P.W."/>
            <person name="Fauchery L."/>
            <person name="Girlanda M."/>
            <person name="Hayes R."/>
            <person name="Keri Z."/>
            <person name="Labutti K."/>
            <person name="Lipzen A."/>
            <person name="Lombard V."/>
            <person name="Magnuson J."/>
            <person name="Maillard F."/>
            <person name="Morin E."/>
            <person name="Murat C."/>
            <person name="Nolan M."/>
            <person name="Ohm R."/>
            <person name="Pangilinan J."/>
            <person name="Pereira M."/>
            <person name="Perotto S."/>
            <person name="Peter M."/>
            <person name="Riley R."/>
            <person name="Sitrit Y."/>
            <person name="Stielow B."/>
            <person name="Szollosi G."/>
            <person name="Zifcakova L."/>
            <person name="Stursova M."/>
            <person name="Spatafora J.W."/>
            <person name="Tedersoo L."/>
            <person name="Vaario L.-M."/>
            <person name="Yamada A."/>
            <person name="Yan M."/>
            <person name="Wang P."/>
            <person name="Xu J."/>
            <person name="Bruns T."/>
            <person name="Baldrian P."/>
            <person name="Vilgalys R."/>
            <person name="Henrissat B."/>
            <person name="Grigoriev I.V."/>
            <person name="Hibbett D."/>
            <person name="Nagy L.G."/>
            <person name="Martin F.M."/>
        </authorList>
    </citation>
    <scope>NUCLEOTIDE SEQUENCE</scope>
    <source>
        <strain evidence="3">UH-Tt-Lm1</strain>
    </source>
</reference>
<dbReference type="PANTHER" id="PTHR31905:SF2">
    <property type="entry name" value="PROTEIN MIX23"/>
    <property type="match status" value="1"/>
</dbReference>
<dbReference type="InterPro" id="IPR019171">
    <property type="entry name" value="MIX23"/>
</dbReference>
<evidence type="ECO:0000313" key="4">
    <source>
        <dbReference type="Proteomes" id="UP000736335"/>
    </source>
</evidence>
<organism evidence="3 4">
    <name type="scientific">Thelephora terrestris</name>
    <dbReference type="NCBI Taxonomy" id="56493"/>
    <lineage>
        <taxon>Eukaryota</taxon>
        <taxon>Fungi</taxon>
        <taxon>Dikarya</taxon>
        <taxon>Basidiomycota</taxon>
        <taxon>Agaricomycotina</taxon>
        <taxon>Agaricomycetes</taxon>
        <taxon>Thelephorales</taxon>
        <taxon>Thelephoraceae</taxon>
        <taxon>Thelephora</taxon>
    </lineage>
</organism>
<name>A0A9P6L348_9AGAM</name>
<dbReference type="OrthoDB" id="5593818at2759"/>
<evidence type="ECO:0000256" key="2">
    <source>
        <dbReference type="SAM" id="MobiDB-lite"/>
    </source>
</evidence>
<dbReference type="Proteomes" id="UP000736335">
    <property type="component" value="Unassembled WGS sequence"/>
</dbReference>
<evidence type="ECO:0000313" key="3">
    <source>
        <dbReference type="EMBL" id="KAF9780195.1"/>
    </source>
</evidence>
<dbReference type="PANTHER" id="PTHR31905">
    <property type="entry name" value="COILED-COIL DOMAIN-CONTAINING PROTEIN 58"/>
    <property type="match status" value="1"/>
</dbReference>